<gene>
    <name evidence="4 6" type="primary">msrA</name>
    <name evidence="6" type="ORF">CCGE525_18740</name>
</gene>
<dbReference type="PANTHER" id="PTHR43774">
    <property type="entry name" value="PEPTIDE METHIONINE SULFOXIDE REDUCTASE"/>
    <property type="match status" value="1"/>
</dbReference>
<dbReference type="EC" id="1.8.4.11" evidence="4"/>
<evidence type="ECO:0000313" key="6">
    <source>
        <dbReference type="EMBL" id="AYG60625.1"/>
    </source>
</evidence>
<organism evidence="6 7">
    <name type="scientific">Rhizobium jaguaris</name>
    <dbReference type="NCBI Taxonomy" id="1312183"/>
    <lineage>
        <taxon>Bacteria</taxon>
        <taxon>Pseudomonadati</taxon>
        <taxon>Pseudomonadota</taxon>
        <taxon>Alphaproteobacteria</taxon>
        <taxon>Hyphomicrobiales</taxon>
        <taxon>Rhizobiaceae</taxon>
        <taxon>Rhizobium/Agrobacterium group</taxon>
        <taxon>Rhizobium</taxon>
    </lineage>
</organism>
<comment type="similarity">
    <text evidence="4">Belongs to the MsrA Met sulfoxide reductase family.</text>
</comment>
<sequence>MNGASKDIIRRTLSRVARPTAFAVGAVLLAGVALQFISRASAEDARVIPAPTVDEKPGSGSAETTVLAGGCFWGVQGVFQHVNGVISATSGYAGGNKDGAHYEMVGTGDTGHAESVRIVFDPHKISYGHLLQIYFSVAHDPTELNYQGPDSGTQYRSAIFPTNAEQASVAKAYIDQLNHAKVFDGAVVTKIEPARQFYAAEDYHQDFLTTHPDYPYIVINDLPKIKNLQRIFPKDYRADPVLVEASASAK</sequence>
<dbReference type="NCBIfam" id="TIGR00401">
    <property type="entry name" value="msrA"/>
    <property type="match status" value="1"/>
</dbReference>
<comment type="catalytic activity">
    <reaction evidence="3 4">
        <text>[thioredoxin]-disulfide + L-methionine + H2O = L-methionine (S)-S-oxide + [thioredoxin]-dithiol</text>
        <dbReference type="Rhea" id="RHEA:19993"/>
        <dbReference type="Rhea" id="RHEA-COMP:10698"/>
        <dbReference type="Rhea" id="RHEA-COMP:10700"/>
        <dbReference type="ChEBI" id="CHEBI:15377"/>
        <dbReference type="ChEBI" id="CHEBI:29950"/>
        <dbReference type="ChEBI" id="CHEBI:50058"/>
        <dbReference type="ChEBI" id="CHEBI:57844"/>
        <dbReference type="ChEBI" id="CHEBI:58772"/>
        <dbReference type="EC" id="1.8.4.11"/>
    </reaction>
</comment>
<dbReference type="EMBL" id="CP032694">
    <property type="protein sequence ID" value="AYG60625.1"/>
    <property type="molecule type" value="Genomic_DNA"/>
</dbReference>
<dbReference type="GO" id="GO:0008113">
    <property type="term" value="F:peptide-methionine (S)-S-oxide reductase activity"/>
    <property type="evidence" value="ECO:0007669"/>
    <property type="project" value="UniProtKB-UniRule"/>
</dbReference>
<dbReference type="SUPFAM" id="SSF55068">
    <property type="entry name" value="Peptide methionine sulfoxide reductase"/>
    <property type="match status" value="1"/>
</dbReference>
<evidence type="ECO:0000256" key="1">
    <source>
        <dbReference type="ARBA" id="ARBA00023002"/>
    </source>
</evidence>
<dbReference type="HAMAP" id="MF_01401">
    <property type="entry name" value="MsrA"/>
    <property type="match status" value="1"/>
</dbReference>
<evidence type="ECO:0000256" key="4">
    <source>
        <dbReference type="HAMAP-Rule" id="MF_01401"/>
    </source>
</evidence>
<comment type="catalytic activity">
    <reaction evidence="2 4">
        <text>L-methionyl-[protein] + [thioredoxin]-disulfide + H2O = L-methionyl-(S)-S-oxide-[protein] + [thioredoxin]-dithiol</text>
        <dbReference type="Rhea" id="RHEA:14217"/>
        <dbReference type="Rhea" id="RHEA-COMP:10698"/>
        <dbReference type="Rhea" id="RHEA-COMP:10700"/>
        <dbReference type="Rhea" id="RHEA-COMP:12313"/>
        <dbReference type="Rhea" id="RHEA-COMP:12315"/>
        <dbReference type="ChEBI" id="CHEBI:15377"/>
        <dbReference type="ChEBI" id="CHEBI:16044"/>
        <dbReference type="ChEBI" id="CHEBI:29950"/>
        <dbReference type="ChEBI" id="CHEBI:44120"/>
        <dbReference type="ChEBI" id="CHEBI:50058"/>
        <dbReference type="EC" id="1.8.4.11"/>
    </reaction>
</comment>
<dbReference type="InterPro" id="IPR036509">
    <property type="entry name" value="Met_Sox_Rdtase_MsrA_sf"/>
</dbReference>
<dbReference type="OrthoDB" id="4174719at2"/>
<feature type="active site" evidence="4">
    <location>
        <position position="71"/>
    </location>
</feature>
<proteinExistence type="inferred from homology"/>
<keyword evidence="1 4" id="KW-0560">Oxidoreductase</keyword>
<dbReference type="AlphaFoldDB" id="A0A387FT97"/>
<comment type="function">
    <text evidence="4">Has an important function as a repair enzyme for proteins that have been inactivated by oxidation. Catalyzes the reversible oxidation-reduction of methionine sulfoxide in proteins to methionine.</text>
</comment>
<dbReference type="Proteomes" id="UP000282195">
    <property type="component" value="Chromosome"/>
</dbReference>
<keyword evidence="7" id="KW-1185">Reference proteome</keyword>
<evidence type="ECO:0000313" key="7">
    <source>
        <dbReference type="Proteomes" id="UP000282195"/>
    </source>
</evidence>
<evidence type="ECO:0000256" key="2">
    <source>
        <dbReference type="ARBA" id="ARBA00047806"/>
    </source>
</evidence>
<evidence type="ECO:0000259" key="5">
    <source>
        <dbReference type="Pfam" id="PF01625"/>
    </source>
</evidence>
<feature type="domain" description="Peptide methionine sulphoxide reductase MsrA" evidence="5">
    <location>
        <begin position="65"/>
        <end position="214"/>
    </location>
</feature>
<dbReference type="GO" id="GO:0033744">
    <property type="term" value="F:L-methionine:thioredoxin-disulfide S-oxidoreductase activity"/>
    <property type="evidence" value="ECO:0007669"/>
    <property type="project" value="RHEA"/>
</dbReference>
<dbReference type="KEGG" id="rjg:CCGE525_18740"/>
<dbReference type="Gene3D" id="3.30.1060.10">
    <property type="entry name" value="Peptide methionine sulphoxide reductase MsrA"/>
    <property type="match status" value="1"/>
</dbReference>
<protein>
    <recommendedName>
        <fullName evidence="4">Peptide methionine sulfoxide reductase MsrA</fullName>
        <shortName evidence="4">Protein-methionine-S-oxide reductase</shortName>
        <ecNumber evidence="4">1.8.4.11</ecNumber>
    </recommendedName>
    <alternativeName>
        <fullName evidence="4">Peptide-methionine (S)-S-oxide reductase</fullName>
        <shortName evidence="4">Peptide Met(O) reductase</shortName>
    </alternativeName>
</protein>
<dbReference type="PANTHER" id="PTHR43774:SF1">
    <property type="entry name" value="PEPTIDE METHIONINE SULFOXIDE REDUCTASE MSRA 2"/>
    <property type="match status" value="1"/>
</dbReference>
<evidence type="ECO:0000256" key="3">
    <source>
        <dbReference type="ARBA" id="ARBA00048782"/>
    </source>
</evidence>
<dbReference type="Pfam" id="PF01625">
    <property type="entry name" value="PMSR"/>
    <property type="match status" value="1"/>
</dbReference>
<dbReference type="RefSeq" id="WP_120705598.1">
    <property type="nucleotide sequence ID" value="NZ_CP032694.1"/>
</dbReference>
<name>A0A387FT97_9HYPH</name>
<accession>A0A387FT97</accession>
<dbReference type="InterPro" id="IPR002569">
    <property type="entry name" value="Met_Sox_Rdtase_MsrA_dom"/>
</dbReference>
<reference evidence="6 7" key="1">
    <citation type="submission" date="2018-10" db="EMBL/GenBank/DDBJ databases">
        <title>Rhizobium etli, R. leguminosarum and a new Rhizobium genospecies from Phaseolus dumosus.</title>
        <authorList>
            <person name="Ramirez-Puebla S.T."/>
            <person name="Rogel-Hernandez M.A."/>
            <person name="Guerrero G."/>
            <person name="Ormeno-Orrillo E."/>
            <person name="Martinez-Romero J.C."/>
            <person name="Negrete-Yankelevich S."/>
            <person name="Martinez-Romero E."/>
        </authorList>
    </citation>
    <scope>NUCLEOTIDE SEQUENCE [LARGE SCALE GENOMIC DNA]</scope>
    <source>
        <strain evidence="6 7">CCGE525</strain>
    </source>
</reference>